<evidence type="ECO:0000313" key="2">
    <source>
        <dbReference type="Proteomes" id="UP001354989"/>
    </source>
</evidence>
<proteinExistence type="predicted"/>
<keyword evidence="1" id="KW-0614">Plasmid</keyword>
<dbReference type="Proteomes" id="UP001354989">
    <property type="component" value="Plasmid pPP4"/>
</dbReference>
<reference evidence="1 2" key="1">
    <citation type="submission" date="2021-12" db="EMBL/GenBank/DDBJ databases">
        <title>Genome sequencing of bacteria with rrn-lacking chromosome and rrn-plasmid.</title>
        <authorList>
            <person name="Anda M."/>
            <person name="Iwasaki W."/>
        </authorList>
    </citation>
    <scope>NUCLEOTIDE SEQUENCE [LARGE SCALE GENOMIC DNA]</scope>
    <source>
        <strain evidence="1 2">NBRC 101262</strain>
        <plasmid evidence="1 2">pPP4</plasmid>
    </source>
</reference>
<accession>A0ABM7VLE6</accession>
<name>A0ABM7VLE6_9BACT</name>
<dbReference type="EMBL" id="AP025296">
    <property type="protein sequence ID" value="BDD01819.1"/>
    <property type="molecule type" value="Genomic_DNA"/>
</dbReference>
<sequence>MSALLSINWDIIFHFHDQKTWAVLKQIIECRGKYRNGLFSQRQINTDSKMMVPENC</sequence>
<keyword evidence="2" id="KW-1185">Reference proteome</keyword>
<geneLocation type="plasmid" evidence="1 2">
    <name>pPP4</name>
</geneLocation>
<protein>
    <submittedName>
        <fullName evidence="1">Uncharacterized protein</fullName>
    </submittedName>
</protein>
<evidence type="ECO:0000313" key="1">
    <source>
        <dbReference type="EMBL" id="BDD01819.1"/>
    </source>
</evidence>
<organism evidence="1 2">
    <name type="scientific">Persicobacter psychrovividus</name>
    <dbReference type="NCBI Taxonomy" id="387638"/>
    <lineage>
        <taxon>Bacteria</taxon>
        <taxon>Pseudomonadati</taxon>
        <taxon>Bacteroidota</taxon>
        <taxon>Cytophagia</taxon>
        <taxon>Cytophagales</taxon>
        <taxon>Persicobacteraceae</taxon>
        <taxon>Persicobacter</taxon>
    </lineage>
</organism>
<gene>
    <name evidence="1" type="ORF">PEPS_40990</name>
</gene>